<evidence type="ECO:0000256" key="1">
    <source>
        <dbReference type="ARBA" id="ARBA00004123"/>
    </source>
</evidence>
<dbReference type="STRING" id="289078.A0A2X0LVI1"/>
<keyword evidence="6" id="KW-1185">Reference proteome</keyword>
<evidence type="ECO:0000256" key="4">
    <source>
        <dbReference type="SAM" id="MobiDB-lite"/>
    </source>
</evidence>
<dbReference type="Proteomes" id="UP000249723">
    <property type="component" value="Unassembled WGS sequence"/>
</dbReference>
<evidence type="ECO:0000313" key="5">
    <source>
        <dbReference type="EMBL" id="SDA00545.1"/>
    </source>
</evidence>
<dbReference type="InterPro" id="IPR036882">
    <property type="entry name" value="Alba-like_dom_sf"/>
</dbReference>
<dbReference type="Pfam" id="PF12328">
    <property type="entry name" value="Rpp20"/>
    <property type="match status" value="1"/>
</dbReference>
<sequence>MGAQKRAAPRQSEEQGSEAEASDRSEEGRRHKKVKLTENRPSPSLARPASLADCISSLEPESVGSGQKEGDDRVGSTEKAKGKNQGKGQKKQVKGAPADRRHPLHSTASAPVASTSTSNAAPVNSTPAPNTISMLAPPIPSKRPVHAGTLRRLAGARPPPSRSVRLGSTLSGAKISGPSKDLNDGKDEEEIWVKLKNGLGMGGYLKRGVGAFRDRRCRCLSIHGMGAAIPLALSLGLAIRDALPGGSSDAQMSTVQMEVTTGSVEVSDEITPEDEDDDLLYQNRIKSTVSIQLSVRDVMPGSGPRFDLKGRGRGVGPNARERKRRGGPKS</sequence>
<evidence type="ECO:0000256" key="2">
    <source>
        <dbReference type="ARBA" id="ARBA00022694"/>
    </source>
</evidence>
<keyword evidence="3" id="KW-0539">Nucleus</keyword>
<dbReference type="GO" id="GO:0000172">
    <property type="term" value="C:ribonuclease MRP complex"/>
    <property type="evidence" value="ECO:0007669"/>
    <property type="project" value="InterPro"/>
</dbReference>
<keyword evidence="2" id="KW-0819">tRNA processing</keyword>
<protein>
    <submittedName>
        <fullName evidence="5">BZ3500_MvSof-1268-A1-R1_Chr9g10699 protein</fullName>
    </submittedName>
</protein>
<name>A0A2X0LVI1_9BASI</name>
<feature type="compositionally biased region" description="Basic and acidic residues" evidence="4">
    <location>
        <begin position="68"/>
        <end position="81"/>
    </location>
</feature>
<dbReference type="GO" id="GO:0001682">
    <property type="term" value="P:tRNA 5'-leader removal"/>
    <property type="evidence" value="ECO:0007669"/>
    <property type="project" value="InterPro"/>
</dbReference>
<dbReference type="EMBL" id="FMWP01000107">
    <property type="protein sequence ID" value="SDA00545.1"/>
    <property type="molecule type" value="Genomic_DNA"/>
</dbReference>
<dbReference type="GO" id="GO:0003676">
    <property type="term" value="F:nucleic acid binding"/>
    <property type="evidence" value="ECO:0007669"/>
    <property type="project" value="InterPro"/>
</dbReference>
<comment type="subcellular location">
    <subcellularLocation>
        <location evidence="1">Nucleus</location>
    </subcellularLocation>
</comment>
<accession>A0A2X0LVI1</accession>
<gene>
    <name evidence="5" type="ORF">BZ3500_MVSOF-1268-A1-R1_CHR9G10699</name>
</gene>
<feature type="region of interest" description="Disordered" evidence="4">
    <location>
        <begin position="300"/>
        <end position="330"/>
    </location>
</feature>
<dbReference type="Gene3D" id="3.30.110.20">
    <property type="entry name" value="Alba-like domain"/>
    <property type="match status" value="1"/>
</dbReference>
<dbReference type="OrthoDB" id="2535960at2759"/>
<dbReference type="AlphaFoldDB" id="A0A2X0LVI1"/>
<feature type="compositionally biased region" description="Basic residues" evidence="4">
    <location>
        <begin position="321"/>
        <end position="330"/>
    </location>
</feature>
<reference evidence="6" key="1">
    <citation type="submission" date="2016-10" db="EMBL/GenBank/DDBJ databases">
        <authorList>
            <person name="Jeantristanb JTB J.-T."/>
            <person name="Ricardo R."/>
        </authorList>
    </citation>
    <scope>NUCLEOTIDE SEQUENCE [LARGE SCALE GENOMIC DNA]</scope>
</reference>
<feature type="compositionally biased region" description="Low complexity" evidence="4">
    <location>
        <begin position="106"/>
        <end position="126"/>
    </location>
</feature>
<evidence type="ECO:0000313" key="6">
    <source>
        <dbReference type="Proteomes" id="UP000249723"/>
    </source>
</evidence>
<proteinExistence type="predicted"/>
<feature type="compositionally biased region" description="Basic residues" evidence="4">
    <location>
        <begin position="82"/>
        <end position="93"/>
    </location>
</feature>
<dbReference type="InterPro" id="IPR014612">
    <property type="entry name" value="Pop7/Rpp20"/>
</dbReference>
<dbReference type="GO" id="GO:0005655">
    <property type="term" value="C:nucleolar ribonuclease P complex"/>
    <property type="evidence" value="ECO:0007669"/>
    <property type="project" value="InterPro"/>
</dbReference>
<feature type="region of interest" description="Disordered" evidence="4">
    <location>
        <begin position="1"/>
        <end position="185"/>
    </location>
</feature>
<organism evidence="5 6">
    <name type="scientific">Microbotryum saponariae</name>
    <dbReference type="NCBI Taxonomy" id="289078"/>
    <lineage>
        <taxon>Eukaryota</taxon>
        <taxon>Fungi</taxon>
        <taxon>Dikarya</taxon>
        <taxon>Basidiomycota</taxon>
        <taxon>Pucciniomycotina</taxon>
        <taxon>Microbotryomycetes</taxon>
        <taxon>Microbotryales</taxon>
        <taxon>Microbotryaceae</taxon>
        <taxon>Microbotryum</taxon>
    </lineage>
</organism>
<evidence type="ECO:0000256" key="3">
    <source>
        <dbReference type="ARBA" id="ARBA00023242"/>
    </source>
</evidence>